<comment type="similarity">
    <text evidence="1">Belongs to the GILT family.</text>
</comment>
<keyword evidence="3" id="KW-0732">Signal</keyword>
<dbReference type="GO" id="GO:0016671">
    <property type="term" value="F:oxidoreductase activity, acting on a sulfur group of donors, disulfide as acceptor"/>
    <property type="evidence" value="ECO:0007669"/>
    <property type="project" value="InterPro"/>
</dbReference>
<dbReference type="EMBL" id="JAAWWB010000011">
    <property type="protein sequence ID" value="KAG6771692.1"/>
    <property type="molecule type" value="Genomic_DNA"/>
</dbReference>
<dbReference type="OrthoDB" id="958254at2759"/>
<evidence type="ECO:0000313" key="4">
    <source>
        <dbReference type="EMBL" id="KAG6771692.1"/>
    </source>
</evidence>
<protein>
    <recommendedName>
        <fullName evidence="6">Gamma-interferon-inducible lysosomal thiol reductase</fullName>
    </recommendedName>
</protein>
<sequence length="269" mass="29986">MLTKMASGKLVFSFIITLMLIFLLPPSHVVSHSNPGDIKDSSSINPQKVNLSVYYEALCPSCANFIVKSLGRVFNDDLINIINLRMVPWGNAHFNKTDSTVICQNGLDECVLNTIQACAINVWHDVNKYYALIYCIEFLAIEGRHSNWQSCFSSLGLPEKPILDCYNNGTGAKLQALYGYETAHLSPPQTFVPWVVVDSKQLGNDYEKFTTYICNAYKSNVIPNACKSLPPNNVSSSKEENPIHPVCYRGEAKNMTSLAPIKRILVHFG</sequence>
<dbReference type="Proteomes" id="UP000886885">
    <property type="component" value="Chromosome 6A"/>
</dbReference>
<evidence type="ECO:0000256" key="2">
    <source>
        <dbReference type="ARBA" id="ARBA00023180"/>
    </source>
</evidence>
<feature type="chain" id="PRO_5036487617" description="Gamma-interferon-inducible lysosomal thiol reductase" evidence="3">
    <location>
        <begin position="32"/>
        <end position="269"/>
    </location>
</feature>
<feature type="signal peptide" evidence="3">
    <location>
        <begin position="1"/>
        <end position="31"/>
    </location>
</feature>
<dbReference type="PANTHER" id="PTHR13234:SF27">
    <property type="entry name" value="GAMMA INTERFERON INDUCIBLE LYSOSOMAL THIOL REDUCTASE"/>
    <property type="match status" value="1"/>
</dbReference>
<dbReference type="AlphaFoldDB" id="A0A8X7ZPM5"/>
<dbReference type="PANTHER" id="PTHR13234">
    <property type="entry name" value="GAMMA-INTERFERON INDUCIBLE LYSOSOMAL THIOL REDUCTASE GILT"/>
    <property type="match status" value="1"/>
</dbReference>
<reference evidence="4" key="1">
    <citation type="journal article" date="2020" name="bioRxiv">
        <title>Hybrid origin of Populus tomentosa Carr. identified through genome sequencing and phylogenomic analysis.</title>
        <authorList>
            <person name="An X."/>
            <person name="Gao K."/>
            <person name="Chen Z."/>
            <person name="Li J."/>
            <person name="Yang X."/>
            <person name="Yang X."/>
            <person name="Zhou J."/>
            <person name="Guo T."/>
            <person name="Zhao T."/>
            <person name="Huang S."/>
            <person name="Miao D."/>
            <person name="Khan W.U."/>
            <person name="Rao P."/>
            <person name="Ye M."/>
            <person name="Lei B."/>
            <person name="Liao W."/>
            <person name="Wang J."/>
            <person name="Ji L."/>
            <person name="Li Y."/>
            <person name="Guo B."/>
            <person name="Mustafa N.S."/>
            <person name="Li S."/>
            <person name="Yun Q."/>
            <person name="Keller S.R."/>
            <person name="Mao J."/>
            <person name="Zhang R."/>
            <person name="Strauss S.H."/>
        </authorList>
    </citation>
    <scope>NUCLEOTIDE SEQUENCE</scope>
    <source>
        <strain evidence="4">GM15</strain>
        <tissue evidence="4">Leaf</tissue>
    </source>
</reference>
<accession>A0A8X7ZPM5</accession>
<evidence type="ECO:0000313" key="5">
    <source>
        <dbReference type="Proteomes" id="UP000886885"/>
    </source>
</evidence>
<organism evidence="4 5">
    <name type="scientific">Populus tomentosa</name>
    <name type="common">Chinese white poplar</name>
    <dbReference type="NCBI Taxonomy" id="118781"/>
    <lineage>
        <taxon>Eukaryota</taxon>
        <taxon>Viridiplantae</taxon>
        <taxon>Streptophyta</taxon>
        <taxon>Embryophyta</taxon>
        <taxon>Tracheophyta</taxon>
        <taxon>Spermatophyta</taxon>
        <taxon>Magnoliopsida</taxon>
        <taxon>eudicotyledons</taxon>
        <taxon>Gunneridae</taxon>
        <taxon>Pentapetalae</taxon>
        <taxon>rosids</taxon>
        <taxon>fabids</taxon>
        <taxon>Malpighiales</taxon>
        <taxon>Salicaceae</taxon>
        <taxon>Saliceae</taxon>
        <taxon>Populus</taxon>
    </lineage>
</organism>
<dbReference type="Pfam" id="PF03227">
    <property type="entry name" value="GILT"/>
    <property type="match status" value="1"/>
</dbReference>
<gene>
    <name evidence="4" type="ORF">POTOM_023074</name>
</gene>
<comment type="caution">
    <text evidence="4">The sequence shown here is derived from an EMBL/GenBank/DDBJ whole genome shotgun (WGS) entry which is preliminary data.</text>
</comment>
<name>A0A8X7ZPM5_POPTO</name>
<evidence type="ECO:0000256" key="3">
    <source>
        <dbReference type="SAM" id="SignalP"/>
    </source>
</evidence>
<evidence type="ECO:0008006" key="6">
    <source>
        <dbReference type="Google" id="ProtNLM"/>
    </source>
</evidence>
<keyword evidence="5" id="KW-1185">Reference proteome</keyword>
<dbReference type="InterPro" id="IPR004911">
    <property type="entry name" value="Interferon-induced_GILT"/>
</dbReference>
<proteinExistence type="inferred from homology"/>
<evidence type="ECO:0000256" key="1">
    <source>
        <dbReference type="ARBA" id="ARBA00005679"/>
    </source>
</evidence>
<keyword evidence="2" id="KW-0325">Glycoprotein</keyword>